<dbReference type="InterPro" id="IPR020846">
    <property type="entry name" value="MFS_dom"/>
</dbReference>
<organism evidence="7 8">
    <name type="scientific">Heterodermia speciosa</name>
    <dbReference type="NCBI Taxonomy" id="116794"/>
    <lineage>
        <taxon>Eukaryota</taxon>
        <taxon>Fungi</taxon>
        <taxon>Dikarya</taxon>
        <taxon>Ascomycota</taxon>
        <taxon>Pezizomycotina</taxon>
        <taxon>Lecanoromycetes</taxon>
        <taxon>OSLEUM clade</taxon>
        <taxon>Lecanoromycetidae</taxon>
        <taxon>Caliciales</taxon>
        <taxon>Physciaceae</taxon>
        <taxon>Heterodermia</taxon>
    </lineage>
</organism>
<dbReference type="Proteomes" id="UP000664521">
    <property type="component" value="Unassembled WGS sequence"/>
</dbReference>
<evidence type="ECO:0000313" key="8">
    <source>
        <dbReference type="Proteomes" id="UP000664521"/>
    </source>
</evidence>
<accession>A0A8H3J0W9</accession>
<feature type="transmembrane region" description="Helical" evidence="5">
    <location>
        <begin position="498"/>
        <end position="521"/>
    </location>
</feature>
<feature type="transmembrane region" description="Helical" evidence="5">
    <location>
        <begin position="208"/>
        <end position="230"/>
    </location>
</feature>
<evidence type="ECO:0000256" key="3">
    <source>
        <dbReference type="ARBA" id="ARBA00022989"/>
    </source>
</evidence>
<feature type="transmembrane region" description="Helical" evidence="5">
    <location>
        <begin position="55"/>
        <end position="78"/>
    </location>
</feature>
<dbReference type="OrthoDB" id="5215911at2759"/>
<evidence type="ECO:0000256" key="4">
    <source>
        <dbReference type="ARBA" id="ARBA00023136"/>
    </source>
</evidence>
<comment type="caution">
    <text evidence="7">The sequence shown here is derived from an EMBL/GenBank/DDBJ whole genome shotgun (WGS) entry which is preliminary data.</text>
</comment>
<comment type="subcellular location">
    <subcellularLocation>
        <location evidence="1">Membrane</location>
        <topology evidence="1">Multi-pass membrane protein</topology>
    </subcellularLocation>
</comment>
<dbReference type="Pfam" id="PF07690">
    <property type="entry name" value="MFS_1"/>
    <property type="match status" value="1"/>
</dbReference>
<reference evidence="7" key="1">
    <citation type="submission" date="2021-03" db="EMBL/GenBank/DDBJ databases">
        <authorList>
            <person name="Tagirdzhanova G."/>
        </authorList>
    </citation>
    <scope>NUCLEOTIDE SEQUENCE</scope>
</reference>
<proteinExistence type="predicted"/>
<dbReference type="PANTHER" id="PTHR23502">
    <property type="entry name" value="MAJOR FACILITATOR SUPERFAMILY"/>
    <property type="match status" value="1"/>
</dbReference>
<name>A0A8H3J0W9_9LECA</name>
<sequence>MQQVDLVPGSFQLIDVDGTSTSKHASGRVQDVVLNPVPSEHPDDPLNWSPNRKRLSIASVCLYTFAIGIASAAIYSVLDAIEEDTELTLDDLNSGTGYMFLAFGWGCLFWQPLALRYGKRPVYLTSVLATMAIQIWAPYTRTNGMWIANKIFQGFFGAPIESLCEISVTDLYFTHERGTYIALYGLLLAGSSFLAPVFAGFINDGQGWQWVLYWCAILCGISFVILFFSMEETNFYREQRSGIISFGPGPKLPEEPSLATQRVVAGETKYENSNTSSVAPTTVSQRAKSYPQKLKVYDPTSPKYTGRLQSMVFRPLILFSFPVIVYAGFSYGSNLIWFNVLNGTASLILSGKPYGFSSSMVGLSYLSPLLGAVLGAVYTGPLGDWIVLRIARRNDGVLQPEYRLWLFSLSVILIPGGLVLWGVGAAHQIHWFGLIIAMCVISFTNILGLQLSLSYCIDCYRELSGTAIVTVILIRNTMSFAIGYGITPWVTNLGLQNAFVVAACAGLLQALSFLLMIKFGYRLRKASQTRYRAYAEEPMTADVVY</sequence>
<evidence type="ECO:0000256" key="2">
    <source>
        <dbReference type="ARBA" id="ARBA00022692"/>
    </source>
</evidence>
<feature type="domain" description="Major facilitator superfamily (MFS) profile" evidence="6">
    <location>
        <begin position="56"/>
        <end position="521"/>
    </location>
</feature>
<dbReference type="EMBL" id="CAJPDS010000116">
    <property type="protein sequence ID" value="CAF9938636.1"/>
    <property type="molecule type" value="Genomic_DNA"/>
</dbReference>
<keyword evidence="4 5" id="KW-0472">Membrane</keyword>
<keyword evidence="2 5" id="KW-0812">Transmembrane</keyword>
<dbReference type="InterPro" id="IPR011701">
    <property type="entry name" value="MFS"/>
</dbReference>
<evidence type="ECO:0000259" key="6">
    <source>
        <dbReference type="PROSITE" id="PS50850"/>
    </source>
</evidence>
<dbReference type="Gene3D" id="1.20.1250.20">
    <property type="entry name" value="MFS general substrate transporter like domains"/>
    <property type="match status" value="1"/>
</dbReference>
<dbReference type="GO" id="GO:0005886">
    <property type="term" value="C:plasma membrane"/>
    <property type="evidence" value="ECO:0007669"/>
    <property type="project" value="TreeGrafter"/>
</dbReference>
<keyword evidence="8" id="KW-1185">Reference proteome</keyword>
<dbReference type="GO" id="GO:0022857">
    <property type="term" value="F:transmembrane transporter activity"/>
    <property type="evidence" value="ECO:0007669"/>
    <property type="project" value="InterPro"/>
</dbReference>
<feature type="transmembrane region" description="Helical" evidence="5">
    <location>
        <begin position="180"/>
        <end position="202"/>
    </location>
</feature>
<feature type="transmembrane region" description="Helical" evidence="5">
    <location>
        <begin position="404"/>
        <end position="423"/>
    </location>
</feature>
<evidence type="ECO:0000256" key="5">
    <source>
        <dbReference type="SAM" id="Phobius"/>
    </source>
</evidence>
<dbReference type="AlphaFoldDB" id="A0A8H3J0W9"/>
<evidence type="ECO:0000313" key="7">
    <source>
        <dbReference type="EMBL" id="CAF9938636.1"/>
    </source>
</evidence>
<protein>
    <recommendedName>
        <fullName evidence="6">Major facilitator superfamily (MFS) profile domain-containing protein</fullName>
    </recommendedName>
</protein>
<gene>
    <name evidence="7" type="ORF">HETSPECPRED_001139</name>
</gene>
<feature type="transmembrane region" description="Helical" evidence="5">
    <location>
        <begin position="463"/>
        <end position="486"/>
    </location>
</feature>
<keyword evidence="3 5" id="KW-1133">Transmembrane helix</keyword>
<dbReference type="PANTHER" id="PTHR23502:SF30">
    <property type="entry name" value="TRANSPORTER, PUTATIVE (AFU_ORTHOLOGUE AFUA_8G04702)-RELATED"/>
    <property type="match status" value="1"/>
</dbReference>
<feature type="transmembrane region" description="Helical" evidence="5">
    <location>
        <begin position="429"/>
        <end position="451"/>
    </location>
</feature>
<feature type="transmembrane region" description="Helical" evidence="5">
    <location>
        <begin position="360"/>
        <end position="383"/>
    </location>
</feature>
<feature type="transmembrane region" description="Helical" evidence="5">
    <location>
        <begin position="316"/>
        <end position="340"/>
    </location>
</feature>
<dbReference type="InterPro" id="IPR036259">
    <property type="entry name" value="MFS_trans_sf"/>
</dbReference>
<evidence type="ECO:0000256" key="1">
    <source>
        <dbReference type="ARBA" id="ARBA00004141"/>
    </source>
</evidence>
<feature type="transmembrane region" description="Helical" evidence="5">
    <location>
        <begin position="98"/>
        <end position="115"/>
    </location>
</feature>
<dbReference type="PROSITE" id="PS50850">
    <property type="entry name" value="MFS"/>
    <property type="match status" value="1"/>
</dbReference>
<dbReference type="SUPFAM" id="SSF103473">
    <property type="entry name" value="MFS general substrate transporter"/>
    <property type="match status" value="1"/>
</dbReference>